<feature type="domain" description="N-acetyltransferase" evidence="2">
    <location>
        <begin position="6"/>
        <end position="168"/>
    </location>
</feature>
<dbReference type="SUPFAM" id="SSF55729">
    <property type="entry name" value="Acyl-CoA N-acyltransferases (Nat)"/>
    <property type="match status" value="1"/>
</dbReference>
<organism evidence="3 4">
    <name type="scientific">Humidesulfovibrio mexicanus</name>
    <dbReference type="NCBI Taxonomy" id="147047"/>
    <lineage>
        <taxon>Bacteria</taxon>
        <taxon>Pseudomonadati</taxon>
        <taxon>Thermodesulfobacteriota</taxon>
        <taxon>Desulfovibrionia</taxon>
        <taxon>Desulfovibrionales</taxon>
        <taxon>Desulfovibrionaceae</taxon>
        <taxon>Humidesulfovibrio</taxon>
    </lineage>
</organism>
<dbReference type="InterPro" id="IPR000182">
    <property type="entry name" value="GNAT_dom"/>
</dbReference>
<reference evidence="3 4" key="1">
    <citation type="submission" date="2017-06" db="EMBL/GenBank/DDBJ databases">
        <authorList>
            <person name="Kim H.J."/>
            <person name="Triplett B.A."/>
        </authorList>
    </citation>
    <scope>NUCLEOTIDE SEQUENCE [LARGE SCALE GENOMIC DNA]</scope>
    <source>
        <strain evidence="3 4">DSM 13116</strain>
    </source>
</reference>
<sequence>MRWRIVPFDPAAGTGHQAGVVSLISGIQRGEFRLPITPQDQPDLMDIPGFYVNGALGPGVFLVAIDGKGEVAGCTALLNIGEGQGALRKMFVRADMRGTGLAAALLDALLGWCRRAGVLEIYLGTTDRFLAAHRFYEKHGFVRLTKASLPASFPVMAVDSVFYALQLCAD</sequence>
<dbReference type="Gene3D" id="3.40.630.30">
    <property type="match status" value="1"/>
</dbReference>
<dbReference type="RefSeq" id="WP_235641582.1">
    <property type="nucleotide sequence ID" value="NZ_FZOC01000004.1"/>
</dbReference>
<evidence type="ECO:0000259" key="2">
    <source>
        <dbReference type="PROSITE" id="PS51186"/>
    </source>
</evidence>
<dbReference type="EMBL" id="FZOC01000004">
    <property type="protein sequence ID" value="SNS01558.1"/>
    <property type="molecule type" value="Genomic_DNA"/>
</dbReference>
<dbReference type="PANTHER" id="PTHR13947">
    <property type="entry name" value="GNAT FAMILY N-ACETYLTRANSFERASE"/>
    <property type="match status" value="1"/>
</dbReference>
<dbReference type="AlphaFoldDB" id="A0A239B2U0"/>
<dbReference type="Pfam" id="PF00583">
    <property type="entry name" value="Acetyltransf_1"/>
    <property type="match status" value="1"/>
</dbReference>
<keyword evidence="1 3" id="KW-0808">Transferase</keyword>
<dbReference type="GO" id="GO:0008080">
    <property type="term" value="F:N-acetyltransferase activity"/>
    <property type="evidence" value="ECO:0007669"/>
    <property type="project" value="InterPro"/>
</dbReference>
<evidence type="ECO:0000313" key="4">
    <source>
        <dbReference type="Proteomes" id="UP000198324"/>
    </source>
</evidence>
<accession>A0A239B2U0</accession>
<dbReference type="InterPro" id="IPR050769">
    <property type="entry name" value="NAT_camello-type"/>
</dbReference>
<protein>
    <submittedName>
        <fullName evidence="3">Acetyltransferase (GNAT) family protein</fullName>
    </submittedName>
</protein>
<dbReference type="Proteomes" id="UP000198324">
    <property type="component" value="Unassembled WGS sequence"/>
</dbReference>
<evidence type="ECO:0000256" key="1">
    <source>
        <dbReference type="ARBA" id="ARBA00022679"/>
    </source>
</evidence>
<name>A0A239B2U0_9BACT</name>
<proteinExistence type="predicted"/>
<keyword evidence="4" id="KW-1185">Reference proteome</keyword>
<dbReference type="PANTHER" id="PTHR13947:SF37">
    <property type="entry name" value="LD18367P"/>
    <property type="match status" value="1"/>
</dbReference>
<evidence type="ECO:0000313" key="3">
    <source>
        <dbReference type="EMBL" id="SNS01558.1"/>
    </source>
</evidence>
<dbReference type="InterPro" id="IPR016181">
    <property type="entry name" value="Acyl_CoA_acyltransferase"/>
</dbReference>
<dbReference type="PROSITE" id="PS51186">
    <property type="entry name" value="GNAT"/>
    <property type="match status" value="1"/>
</dbReference>
<gene>
    <name evidence="3" type="ORF">SAMN04488503_2358</name>
</gene>